<keyword evidence="1" id="KW-0812">Transmembrane</keyword>
<dbReference type="AlphaFoldDB" id="A0A5C6X2T2"/>
<evidence type="ECO:0000256" key="1">
    <source>
        <dbReference type="SAM" id="Phobius"/>
    </source>
</evidence>
<proteinExistence type="predicted"/>
<keyword evidence="1" id="KW-1133">Transmembrane helix</keyword>
<protein>
    <submittedName>
        <fullName evidence="2">Uncharacterized protein</fullName>
    </submittedName>
</protein>
<evidence type="ECO:0000313" key="2">
    <source>
        <dbReference type="EMBL" id="TXD33814.1"/>
    </source>
</evidence>
<gene>
    <name evidence="2" type="ORF">FRC96_15195</name>
</gene>
<comment type="caution">
    <text evidence="2">The sequence shown here is derived from an EMBL/GenBank/DDBJ whole genome shotgun (WGS) entry which is preliminary data.</text>
</comment>
<dbReference type="Proteomes" id="UP000321046">
    <property type="component" value="Unassembled WGS sequence"/>
</dbReference>
<keyword evidence="1" id="KW-0472">Membrane</keyword>
<evidence type="ECO:0000313" key="3">
    <source>
        <dbReference type="Proteomes" id="UP000321046"/>
    </source>
</evidence>
<sequence length="59" mass="6417">MMNNSNWHMWTGTWTDGFAIVVMGLVIIAAIVIVIRSRSTNAESNEADEPLEGPDARGA</sequence>
<organism evidence="2 3">
    <name type="scientific">Lujinxingia vulgaris</name>
    <dbReference type="NCBI Taxonomy" id="2600176"/>
    <lineage>
        <taxon>Bacteria</taxon>
        <taxon>Deltaproteobacteria</taxon>
        <taxon>Bradymonadales</taxon>
        <taxon>Lujinxingiaceae</taxon>
        <taxon>Lujinxingia</taxon>
    </lineage>
</organism>
<dbReference type="RefSeq" id="WP_146975645.1">
    <property type="nucleotide sequence ID" value="NZ_VOSL01000059.1"/>
</dbReference>
<reference evidence="2 3" key="1">
    <citation type="submission" date="2019-08" db="EMBL/GenBank/DDBJ databases">
        <title>Bradymonadales sp. TMQ2.</title>
        <authorList>
            <person name="Liang Q."/>
        </authorList>
    </citation>
    <scope>NUCLEOTIDE SEQUENCE [LARGE SCALE GENOMIC DNA]</scope>
    <source>
        <strain evidence="2 3">TMQ2</strain>
    </source>
</reference>
<accession>A0A5C6X2T2</accession>
<dbReference type="EMBL" id="VOSL01000059">
    <property type="protein sequence ID" value="TXD33814.1"/>
    <property type="molecule type" value="Genomic_DNA"/>
</dbReference>
<name>A0A5C6X2T2_9DELT</name>
<feature type="transmembrane region" description="Helical" evidence="1">
    <location>
        <begin position="17"/>
        <end position="35"/>
    </location>
</feature>